<dbReference type="Proteomes" id="UP000076532">
    <property type="component" value="Unassembled WGS sequence"/>
</dbReference>
<dbReference type="AlphaFoldDB" id="A0A166GQ77"/>
<accession>A0A166GQ77</accession>
<proteinExistence type="predicted"/>
<evidence type="ECO:0000313" key="2">
    <source>
        <dbReference type="Proteomes" id="UP000076532"/>
    </source>
</evidence>
<dbReference type="EMBL" id="KV417576">
    <property type="protein sequence ID" value="KZP18056.1"/>
    <property type="molecule type" value="Genomic_DNA"/>
</dbReference>
<sequence>MMGCAIASLLLRFVLVFGVVLSFSLDLSFFFAAQSFGGVSSARPCSSSDSPHSHVSSYHLTLPSTFSGSSYYFYDNMERALTTVLSTQLVSQSLRIISTAIRSGYCKDLFSSRDHRGASAGRRRAEHQTKKCVFVPIARLPL</sequence>
<evidence type="ECO:0000313" key="1">
    <source>
        <dbReference type="EMBL" id="KZP18056.1"/>
    </source>
</evidence>
<dbReference type="OrthoDB" id="2641200at2759"/>
<protein>
    <submittedName>
        <fullName evidence="1">Uncharacterized protein</fullName>
    </submittedName>
</protein>
<name>A0A166GQ77_9AGAM</name>
<organism evidence="1 2">
    <name type="scientific">Athelia psychrophila</name>
    <dbReference type="NCBI Taxonomy" id="1759441"/>
    <lineage>
        <taxon>Eukaryota</taxon>
        <taxon>Fungi</taxon>
        <taxon>Dikarya</taxon>
        <taxon>Basidiomycota</taxon>
        <taxon>Agaricomycotina</taxon>
        <taxon>Agaricomycetes</taxon>
        <taxon>Agaricomycetidae</taxon>
        <taxon>Atheliales</taxon>
        <taxon>Atheliaceae</taxon>
        <taxon>Athelia</taxon>
    </lineage>
</organism>
<reference evidence="1 2" key="1">
    <citation type="journal article" date="2016" name="Mol. Biol. Evol.">
        <title>Comparative Genomics of Early-Diverging Mushroom-Forming Fungi Provides Insights into the Origins of Lignocellulose Decay Capabilities.</title>
        <authorList>
            <person name="Nagy L.G."/>
            <person name="Riley R."/>
            <person name="Tritt A."/>
            <person name="Adam C."/>
            <person name="Daum C."/>
            <person name="Floudas D."/>
            <person name="Sun H."/>
            <person name="Yadav J.S."/>
            <person name="Pangilinan J."/>
            <person name="Larsson K.H."/>
            <person name="Matsuura K."/>
            <person name="Barry K."/>
            <person name="Labutti K."/>
            <person name="Kuo R."/>
            <person name="Ohm R.A."/>
            <person name="Bhattacharya S.S."/>
            <person name="Shirouzu T."/>
            <person name="Yoshinaga Y."/>
            <person name="Martin F.M."/>
            <person name="Grigoriev I.V."/>
            <person name="Hibbett D.S."/>
        </authorList>
    </citation>
    <scope>NUCLEOTIDE SEQUENCE [LARGE SCALE GENOMIC DNA]</scope>
    <source>
        <strain evidence="1 2">CBS 109695</strain>
    </source>
</reference>
<keyword evidence="2" id="KW-1185">Reference proteome</keyword>
<gene>
    <name evidence="1" type="ORF">FIBSPDRAFT_602909</name>
</gene>